<reference evidence="1" key="2">
    <citation type="journal article" date="2023" name="Int. J. Mol. Sci.">
        <title>De Novo Assembly and Annotation of 11 Diverse Shrub Willow (Salix) Genomes Reveals Novel Gene Organization in Sex-Linked Regions.</title>
        <authorList>
            <person name="Hyden B."/>
            <person name="Feng K."/>
            <person name="Yates T.B."/>
            <person name="Jawdy S."/>
            <person name="Cereghino C."/>
            <person name="Smart L.B."/>
            <person name="Muchero W."/>
        </authorList>
    </citation>
    <scope>NUCLEOTIDE SEQUENCE</scope>
    <source>
        <tissue evidence="1">Shoot tip</tissue>
    </source>
</reference>
<dbReference type="Proteomes" id="UP001151532">
    <property type="component" value="Chromosome 16"/>
</dbReference>
<evidence type="ECO:0000313" key="1">
    <source>
        <dbReference type="EMBL" id="KAJ6753518.1"/>
    </source>
</evidence>
<organism evidence="1 2">
    <name type="scientific">Salix purpurea</name>
    <name type="common">Purple osier willow</name>
    <dbReference type="NCBI Taxonomy" id="77065"/>
    <lineage>
        <taxon>Eukaryota</taxon>
        <taxon>Viridiplantae</taxon>
        <taxon>Streptophyta</taxon>
        <taxon>Embryophyta</taxon>
        <taxon>Tracheophyta</taxon>
        <taxon>Spermatophyta</taxon>
        <taxon>Magnoliopsida</taxon>
        <taxon>eudicotyledons</taxon>
        <taxon>Gunneridae</taxon>
        <taxon>Pentapetalae</taxon>
        <taxon>rosids</taxon>
        <taxon>fabids</taxon>
        <taxon>Malpighiales</taxon>
        <taxon>Salicaceae</taxon>
        <taxon>Saliceae</taxon>
        <taxon>Salix</taxon>
    </lineage>
</organism>
<comment type="caution">
    <text evidence="1">The sequence shown here is derived from an EMBL/GenBank/DDBJ whole genome shotgun (WGS) entry which is preliminary data.</text>
</comment>
<sequence>MVKLGSNWPHPGKEEKKQVEVVSLSAVEVASEVLVEWSLEVFVSLDFPAVEKLALEDKLGRIQILWRLASLDVVTCQRLSSNGSCKVARKQGKQARDQVWKPLLGRSASKLSGQMGFESGGEKVGTQNGLLWEVK</sequence>
<name>A0A9Q0VTP7_SALPP</name>
<evidence type="ECO:0000313" key="2">
    <source>
        <dbReference type="Proteomes" id="UP001151532"/>
    </source>
</evidence>
<dbReference type="EMBL" id="JAPFFK010000007">
    <property type="protein sequence ID" value="KAJ6753518.1"/>
    <property type="molecule type" value="Genomic_DNA"/>
</dbReference>
<protein>
    <submittedName>
        <fullName evidence="1">Uncharacterized protein</fullName>
    </submittedName>
</protein>
<accession>A0A9Q0VTP7</accession>
<gene>
    <name evidence="1" type="ORF">OIU79_026362</name>
</gene>
<reference evidence="1" key="1">
    <citation type="submission" date="2022-11" db="EMBL/GenBank/DDBJ databases">
        <authorList>
            <person name="Hyden B.L."/>
            <person name="Feng K."/>
            <person name="Yates T."/>
            <person name="Jawdy S."/>
            <person name="Smart L.B."/>
            <person name="Muchero W."/>
        </authorList>
    </citation>
    <scope>NUCLEOTIDE SEQUENCE</scope>
    <source>
        <tissue evidence="1">Shoot tip</tissue>
    </source>
</reference>
<proteinExistence type="predicted"/>
<dbReference type="OrthoDB" id="10528835at2759"/>
<keyword evidence="2" id="KW-1185">Reference proteome</keyword>
<dbReference type="AlphaFoldDB" id="A0A9Q0VTP7"/>